<gene>
    <name evidence="4" type="ORF">PBRASI_LOCUS2308</name>
</gene>
<dbReference type="InterPro" id="IPR036869">
    <property type="entry name" value="J_dom_sf"/>
</dbReference>
<dbReference type="InterPro" id="IPR001623">
    <property type="entry name" value="DnaJ_domain"/>
</dbReference>
<keyword evidence="2" id="KW-0143">Chaperone</keyword>
<dbReference type="CDD" id="cd06257">
    <property type="entry name" value="DnaJ"/>
    <property type="match status" value="1"/>
</dbReference>
<sequence length="189" mass="21798">MDRLSLHCERADCGAIQAFPGDVTYFELMGIGEDDGTRNQPTYDIDMGELRRNFLTLQQRVHPDGYSQKDQKEYAYAQQQSSMINKAYQTLRDPIERSLYMLELNNVTIDEAESVDDPELLMEVLEAREQLEGASNEDEAKVVQDGSEARMNSLVEDISKAFKNKDYPLAKKLTIQLRYWNNIRNAARY</sequence>
<dbReference type="PANTHER" id="PTHR14021:SF15">
    <property type="entry name" value="IRON-SULFUR CLUSTER CO-CHAPERONE PROTEIN HSCB"/>
    <property type="match status" value="1"/>
</dbReference>
<dbReference type="OrthoDB" id="2419246at2759"/>
<dbReference type="PANTHER" id="PTHR14021">
    <property type="entry name" value="IRON-SULFUR CLUSTER CO-CHAPERONE PROTEIN HSCB"/>
    <property type="match status" value="1"/>
</dbReference>
<name>A0A9N8ZEX6_9GLOM</name>
<dbReference type="GO" id="GO:0051087">
    <property type="term" value="F:protein-folding chaperone binding"/>
    <property type="evidence" value="ECO:0007669"/>
    <property type="project" value="InterPro"/>
</dbReference>
<dbReference type="InterPro" id="IPR009073">
    <property type="entry name" value="HscB_oligo_C"/>
</dbReference>
<accession>A0A9N8ZEX6</accession>
<reference evidence="4" key="1">
    <citation type="submission" date="2021-06" db="EMBL/GenBank/DDBJ databases">
        <authorList>
            <person name="Kallberg Y."/>
            <person name="Tangrot J."/>
            <person name="Rosling A."/>
        </authorList>
    </citation>
    <scope>NUCLEOTIDE SEQUENCE</scope>
    <source>
        <strain evidence="4">BR232B</strain>
    </source>
</reference>
<dbReference type="InterPro" id="IPR036386">
    <property type="entry name" value="HscB_C_sf"/>
</dbReference>
<dbReference type="AlphaFoldDB" id="A0A9N8ZEX6"/>
<dbReference type="GO" id="GO:0005739">
    <property type="term" value="C:mitochondrion"/>
    <property type="evidence" value="ECO:0007669"/>
    <property type="project" value="TreeGrafter"/>
</dbReference>
<keyword evidence="5" id="KW-1185">Reference proteome</keyword>
<proteinExistence type="inferred from homology"/>
<evidence type="ECO:0000313" key="4">
    <source>
        <dbReference type="EMBL" id="CAG8495034.1"/>
    </source>
</evidence>
<organism evidence="4 5">
    <name type="scientific">Paraglomus brasilianum</name>
    <dbReference type="NCBI Taxonomy" id="144538"/>
    <lineage>
        <taxon>Eukaryota</taxon>
        <taxon>Fungi</taxon>
        <taxon>Fungi incertae sedis</taxon>
        <taxon>Mucoromycota</taxon>
        <taxon>Glomeromycotina</taxon>
        <taxon>Glomeromycetes</taxon>
        <taxon>Paraglomerales</taxon>
        <taxon>Paraglomeraceae</taxon>
        <taxon>Paraglomus</taxon>
    </lineage>
</organism>
<evidence type="ECO:0000256" key="2">
    <source>
        <dbReference type="ARBA" id="ARBA00023186"/>
    </source>
</evidence>
<comment type="similarity">
    <text evidence="1">Belongs to the HscB family.</text>
</comment>
<dbReference type="SMART" id="SM00271">
    <property type="entry name" value="DnaJ"/>
    <property type="match status" value="1"/>
</dbReference>
<evidence type="ECO:0000259" key="3">
    <source>
        <dbReference type="PROSITE" id="PS50076"/>
    </source>
</evidence>
<dbReference type="GO" id="GO:0044571">
    <property type="term" value="P:[2Fe-2S] cluster assembly"/>
    <property type="evidence" value="ECO:0007669"/>
    <property type="project" value="InterPro"/>
</dbReference>
<evidence type="ECO:0000313" key="5">
    <source>
        <dbReference type="Proteomes" id="UP000789739"/>
    </source>
</evidence>
<dbReference type="PROSITE" id="PS50076">
    <property type="entry name" value="DNAJ_2"/>
    <property type="match status" value="1"/>
</dbReference>
<dbReference type="EMBL" id="CAJVPI010000175">
    <property type="protein sequence ID" value="CAG8495034.1"/>
    <property type="molecule type" value="Genomic_DNA"/>
</dbReference>
<dbReference type="Gene3D" id="1.20.1280.20">
    <property type="entry name" value="HscB, C-terminal domain"/>
    <property type="match status" value="1"/>
</dbReference>
<dbReference type="SUPFAM" id="SSF46565">
    <property type="entry name" value="Chaperone J-domain"/>
    <property type="match status" value="1"/>
</dbReference>
<dbReference type="Pfam" id="PF07743">
    <property type="entry name" value="HSCB_C"/>
    <property type="match status" value="1"/>
</dbReference>
<dbReference type="NCBIfam" id="TIGR00714">
    <property type="entry name" value="hscB"/>
    <property type="match status" value="1"/>
</dbReference>
<protein>
    <submittedName>
        <fullName evidence="4">4387_t:CDS:1</fullName>
    </submittedName>
</protein>
<dbReference type="GO" id="GO:0051259">
    <property type="term" value="P:protein complex oligomerization"/>
    <property type="evidence" value="ECO:0007669"/>
    <property type="project" value="InterPro"/>
</dbReference>
<evidence type="ECO:0000256" key="1">
    <source>
        <dbReference type="ARBA" id="ARBA00010476"/>
    </source>
</evidence>
<dbReference type="SUPFAM" id="SSF47144">
    <property type="entry name" value="HSC20 (HSCB), C-terminal oligomerisation domain"/>
    <property type="match status" value="1"/>
</dbReference>
<dbReference type="Proteomes" id="UP000789739">
    <property type="component" value="Unassembled WGS sequence"/>
</dbReference>
<dbReference type="InterPro" id="IPR004640">
    <property type="entry name" value="HscB"/>
</dbReference>
<dbReference type="Gene3D" id="1.10.287.110">
    <property type="entry name" value="DnaJ domain"/>
    <property type="match status" value="1"/>
</dbReference>
<dbReference type="GO" id="GO:0001671">
    <property type="term" value="F:ATPase activator activity"/>
    <property type="evidence" value="ECO:0007669"/>
    <property type="project" value="InterPro"/>
</dbReference>
<comment type="caution">
    <text evidence="4">The sequence shown here is derived from an EMBL/GenBank/DDBJ whole genome shotgun (WGS) entry which is preliminary data.</text>
</comment>
<feature type="domain" description="J" evidence="3">
    <location>
        <begin position="24"/>
        <end position="104"/>
    </location>
</feature>